<feature type="coiled-coil region" evidence="5">
    <location>
        <begin position="40"/>
        <end position="67"/>
    </location>
</feature>
<keyword evidence="3" id="KW-0677">Repeat</keyword>
<keyword evidence="2" id="KW-0597">Phosphoprotein</keyword>
<dbReference type="PANTHER" id="PTHR14514:SF3">
    <property type="entry name" value="NESPRIN-1"/>
    <property type="match status" value="1"/>
</dbReference>
<evidence type="ECO:0000256" key="2">
    <source>
        <dbReference type="ARBA" id="ARBA00022553"/>
    </source>
</evidence>
<proteinExistence type="predicted"/>
<evidence type="ECO:0000313" key="7">
    <source>
        <dbReference type="Proteomes" id="UP001476798"/>
    </source>
</evidence>
<evidence type="ECO:0000313" key="6">
    <source>
        <dbReference type="EMBL" id="MEQ2158302.1"/>
    </source>
</evidence>
<evidence type="ECO:0000256" key="5">
    <source>
        <dbReference type="SAM" id="Coils"/>
    </source>
</evidence>
<organism evidence="6 7">
    <name type="scientific">Goodea atripinnis</name>
    <dbReference type="NCBI Taxonomy" id="208336"/>
    <lineage>
        <taxon>Eukaryota</taxon>
        <taxon>Metazoa</taxon>
        <taxon>Chordata</taxon>
        <taxon>Craniata</taxon>
        <taxon>Vertebrata</taxon>
        <taxon>Euteleostomi</taxon>
        <taxon>Actinopterygii</taxon>
        <taxon>Neopterygii</taxon>
        <taxon>Teleostei</taxon>
        <taxon>Neoteleostei</taxon>
        <taxon>Acanthomorphata</taxon>
        <taxon>Ovalentaria</taxon>
        <taxon>Atherinomorphae</taxon>
        <taxon>Cyprinodontiformes</taxon>
        <taxon>Goodeidae</taxon>
        <taxon>Goodea</taxon>
    </lineage>
</organism>
<comment type="caution">
    <text evidence="6">The sequence shown here is derived from an EMBL/GenBank/DDBJ whole genome shotgun (WGS) entry which is preliminary data.</text>
</comment>
<evidence type="ECO:0008006" key="8">
    <source>
        <dbReference type="Google" id="ProtNLM"/>
    </source>
</evidence>
<name>A0ABV0MH06_9TELE</name>
<protein>
    <recommendedName>
        <fullName evidence="8">Dystrophin</fullName>
    </recommendedName>
</protein>
<dbReference type="PANTHER" id="PTHR14514">
    <property type="entry name" value="PKA ANCHORING PROTEIN"/>
    <property type="match status" value="1"/>
</dbReference>
<dbReference type="Gene3D" id="1.20.58.60">
    <property type="match status" value="1"/>
</dbReference>
<dbReference type="Pfam" id="PF00435">
    <property type="entry name" value="Spectrin"/>
    <property type="match status" value="1"/>
</dbReference>
<accession>A0ABV0MH06</accession>
<keyword evidence="5" id="KW-0175">Coiled coil</keyword>
<evidence type="ECO:0000256" key="3">
    <source>
        <dbReference type="ARBA" id="ARBA00022737"/>
    </source>
</evidence>
<dbReference type="EMBL" id="JAHRIO010000642">
    <property type="protein sequence ID" value="MEQ2158302.1"/>
    <property type="molecule type" value="Genomic_DNA"/>
</dbReference>
<comment type="subcellular location">
    <subcellularLocation>
        <location evidence="1">Endomembrane system</location>
    </subcellularLocation>
</comment>
<evidence type="ECO:0000256" key="4">
    <source>
        <dbReference type="ARBA" id="ARBA00023136"/>
    </source>
</evidence>
<keyword evidence="4" id="KW-0472">Membrane</keyword>
<dbReference type="SUPFAM" id="SSF46966">
    <property type="entry name" value="Spectrin repeat"/>
    <property type="match status" value="1"/>
</dbReference>
<evidence type="ECO:0000256" key="1">
    <source>
        <dbReference type="ARBA" id="ARBA00004308"/>
    </source>
</evidence>
<keyword evidence="7" id="KW-1185">Reference proteome</keyword>
<reference evidence="6 7" key="1">
    <citation type="submission" date="2021-06" db="EMBL/GenBank/DDBJ databases">
        <authorList>
            <person name="Palmer J.M."/>
        </authorList>
    </citation>
    <scope>NUCLEOTIDE SEQUENCE [LARGE SCALE GENOMIC DNA]</scope>
    <source>
        <strain evidence="6 7">GA_2019</strain>
        <tissue evidence="6">Muscle</tissue>
    </source>
</reference>
<dbReference type="Proteomes" id="UP001476798">
    <property type="component" value="Unassembled WGS sequence"/>
</dbReference>
<sequence length="168" mass="19838">MISQIKVNLRTVLEQWILYRRASEEINGYLMEGRYSVSRLHLLNGSLEAVQQQVESLEEEMDKQESSLRKFGSITHQLLTESHPSVAERLTRALQDVNARWNHLLEQISEQLRSSKSLLGLWQRYRSLYSQCVKEVQKQEERADRMLRSATDREITEEESRTWVKDCN</sequence>
<dbReference type="InterPro" id="IPR002017">
    <property type="entry name" value="Spectrin_repeat"/>
</dbReference>
<feature type="non-terminal residue" evidence="6">
    <location>
        <position position="168"/>
    </location>
</feature>
<gene>
    <name evidence="6" type="ORF">GOODEAATRI_010793</name>
</gene>